<dbReference type="EMBL" id="KN822026">
    <property type="protein sequence ID" value="KIM64867.1"/>
    <property type="molecule type" value="Genomic_DNA"/>
</dbReference>
<dbReference type="HOGENOM" id="CLU_1807354_0_0_1"/>
<keyword evidence="2" id="KW-1185">Reference proteome</keyword>
<organism evidence="1 2">
    <name type="scientific">Scleroderma citrinum Foug A</name>
    <dbReference type="NCBI Taxonomy" id="1036808"/>
    <lineage>
        <taxon>Eukaryota</taxon>
        <taxon>Fungi</taxon>
        <taxon>Dikarya</taxon>
        <taxon>Basidiomycota</taxon>
        <taxon>Agaricomycotina</taxon>
        <taxon>Agaricomycetes</taxon>
        <taxon>Agaricomycetidae</taxon>
        <taxon>Boletales</taxon>
        <taxon>Sclerodermatineae</taxon>
        <taxon>Sclerodermataceae</taxon>
        <taxon>Scleroderma</taxon>
    </lineage>
</organism>
<gene>
    <name evidence="1" type="ORF">SCLCIDRAFT_598616</name>
</gene>
<evidence type="ECO:0000313" key="2">
    <source>
        <dbReference type="Proteomes" id="UP000053989"/>
    </source>
</evidence>
<accession>A0A0C3AIZ4</accession>
<protein>
    <submittedName>
        <fullName evidence="1">Uncharacterized protein</fullName>
    </submittedName>
</protein>
<dbReference type="Proteomes" id="UP000053989">
    <property type="component" value="Unassembled WGS sequence"/>
</dbReference>
<dbReference type="AlphaFoldDB" id="A0A0C3AIZ4"/>
<dbReference type="InParanoid" id="A0A0C3AIZ4"/>
<evidence type="ECO:0000313" key="1">
    <source>
        <dbReference type="EMBL" id="KIM64867.1"/>
    </source>
</evidence>
<name>A0A0C3AIZ4_9AGAM</name>
<sequence length="143" mass="16034">MFQRRSSPDAGDRYRYSQPRLLRMTGLASASHYRLIRPFTFPSAYIWHIFKSTRSMPRHNLLKIPEAETTLWCPPSSPHPVRIPAPCRFRLTGPVPLNLGEKLSGHVPVPSWSHHNGLATGGSPCTEPSSKISPLLFARLPAI</sequence>
<proteinExistence type="predicted"/>
<reference evidence="1 2" key="1">
    <citation type="submission" date="2014-04" db="EMBL/GenBank/DDBJ databases">
        <authorList>
            <consortium name="DOE Joint Genome Institute"/>
            <person name="Kuo A."/>
            <person name="Kohler A."/>
            <person name="Nagy L.G."/>
            <person name="Floudas D."/>
            <person name="Copeland A."/>
            <person name="Barry K.W."/>
            <person name="Cichocki N."/>
            <person name="Veneault-Fourrey C."/>
            <person name="LaButti K."/>
            <person name="Lindquist E.A."/>
            <person name="Lipzen A."/>
            <person name="Lundell T."/>
            <person name="Morin E."/>
            <person name="Murat C."/>
            <person name="Sun H."/>
            <person name="Tunlid A."/>
            <person name="Henrissat B."/>
            <person name="Grigoriev I.V."/>
            <person name="Hibbett D.S."/>
            <person name="Martin F."/>
            <person name="Nordberg H.P."/>
            <person name="Cantor M.N."/>
            <person name="Hua S.X."/>
        </authorList>
    </citation>
    <scope>NUCLEOTIDE SEQUENCE [LARGE SCALE GENOMIC DNA]</scope>
    <source>
        <strain evidence="1 2">Foug A</strain>
    </source>
</reference>
<reference evidence="2" key="2">
    <citation type="submission" date="2015-01" db="EMBL/GenBank/DDBJ databases">
        <title>Evolutionary Origins and Diversification of the Mycorrhizal Mutualists.</title>
        <authorList>
            <consortium name="DOE Joint Genome Institute"/>
            <consortium name="Mycorrhizal Genomics Consortium"/>
            <person name="Kohler A."/>
            <person name="Kuo A."/>
            <person name="Nagy L.G."/>
            <person name="Floudas D."/>
            <person name="Copeland A."/>
            <person name="Barry K.W."/>
            <person name="Cichocki N."/>
            <person name="Veneault-Fourrey C."/>
            <person name="LaButti K."/>
            <person name="Lindquist E.A."/>
            <person name="Lipzen A."/>
            <person name="Lundell T."/>
            <person name="Morin E."/>
            <person name="Murat C."/>
            <person name="Riley R."/>
            <person name="Ohm R."/>
            <person name="Sun H."/>
            <person name="Tunlid A."/>
            <person name="Henrissat B."/>
            <person name="Grigoriev I.V."/>
            <person name="Hibbett D.S."/>
            <person name="Martin F."/>
        </authorList>
    </citation>
    <scope>NUCLEOTIDE SEQUENCE [LARGE SCALE GENOMIC DNA]</scope>
    <source>
        <strain evidence="2">Foug A</strain>
    </source>
</reference>